<reference evidence="2" key="1">
    <citation type="journal article" date="2019" name="Int. J. Syst. Evol. Microbiol.">
        <title>The Global Catalogue of Microorganisms (GCM) 10K type strain sequencing project: providing services to taxonomists for standard genome sequencing and annotation.</title>
        <authorList>
            <consortium name="The Broad Institute Genomics Platform"/>
            <consortium name="The Broad Institute Genome Sequencing Center for Infectious Disease"/>
            <person name="Wu L."/>
            <person name="Ma J."/>
        </authorList>
    </citation>
    <scope>NUCLEOTIDE SEQUENCE [LARGE SCALE GENOMIC DNA]</scope>
    <source>
        <strain evidence="2">CCUG 66188</strain>
    </source>
</reference>
<dbReference type="RefSeq" id="WP_287612316.1">
    <property type="nucleotide sequence ID" value="NZ_JBHSGN010000161.1"/>
</dbReference>
<protein>
    <recommendedName>
        <fullName evidence="3">YtxH domain-containing protein</fullName>
    </recommendedName>
</protein>
<organism evidence="1 2">
    <name type="scientific">Dysgonomonas termitidis</name>
    <dbReference type="NCBI Taxonomy" id="1516126"/>
    <lineage>
        <taxon>Bacteria</taxon>
        <taxon>Pseudomonadati</taxon>
        <taxon>Bacteroidota</taxon>
        <taxon>Bacteroidia</taxon>
        <taxon>Bacteroidales</taxon>
        <taxon>Dysgonomonadaceae</taxon>
        <taxon>Dysgonomonas</taxon>
    </lineage>
</organism>
<keyword evidence="2" id="KW-1185">Reference proteome</keyword>
<evidence type="ECO:0008006" key="3">
    <source>
        <dbReference type="Google" id="ProtNLM"/>
    </source>
</evidence>
<comment type="caution">
    <text evidence="1">The sequence shown here is derived from an EMBL/GenBank/DDBJ whole genome shotgun (WGS) entry which is preliminary data.</text>
</comment>
<dbReference type="Proteomes" id="UP001596023">
    <property type="component" value="Unassembled WGS sequence"/>
</dbReference>
<proteinExistence type="predicted"/>
<evidence type="ECO:0000313" key="2">
    <source>
        <dbReference type="Proteomes" id="UP001596023"/>
    </source>
</evidence>
<gene>
    <name evidence="1" type="ORF">ACFO6W_24780</name>
</gene>
<dbReference type="EMBL" id="JBHSGN010000161">
    <property type="protein sequence ID" value="MFC4676901.1"/>
    <property type="molecule type" value="Genomic_DNA"/>
</dbReference>
<evidence type="ECO:0000313" key="1">
    <source>
        <dbReference type="EMBL" id="MFC4676901.1"/>
    </source>
</evidence>
<accession>A0ABV9L3P3</accession>
<sequence>MKKVLFGLVIGSLSGYLIRKLQDDGQFDCIYDNANKFFRKSKKDLKNITDIVKNEAGYLKDRVEVKTEK</sequence>
<name>A0ABV9L3P3_9BACT</name>